<dbReference type="SUPFAM" id="SSF161111">
    <property type="entry name" value="Cation efflux protein transmembrane domain-like"/>
    <property type="match status" value="1"/>
</dbReference>
<evidence type="ECO:0000256" key="5">
    <source>
        <dbReference type="ARBA" id="ARBA00022692"/>
    </source>
</evidence>
<dbReference type="GO" id="GO:0006829">
    <property type="term" value="P:zinc ion transport"/>
    <property type="evidence" value="ECO:0007669"/>
    <property type="project" value="UniProtKB-KW"/>
</dbReference>
<feature type="transmembrane region" description="Helical" evidence="9">
    <location>
        <begin position="86"/>
        <end position="107"/>
    </location>
</feature>
<dbReference type="Proteomes" id="UP000484885">
    <property type="component" value="Unassembled WGS sequence"/>
</dbReference>
<name>A0A845VHZ8_9GAMM</name>
<sequence length="380" mass="40418">MTGSDKAGLAKRAAWRTSIAGALTNLTLTGVKGVGGWISGSQALIADAIHSLADLLTDLIAFVAIRLGRAEADESHPYGHGKFETFGTLLLSGFLLATALGLGWNLVSDLLAGKTARNLGTVALIAAGFSVVLNELLFRYALSQGRKADSSPIIANAWHHRADGLSSVAVLAGIVASLAGFAYGDQLAAAVVVLLLLRVTYRLGRDAFDELVEAAIDRQQQRAIAETIARTEGVRDCQTLRARRLAGEIVLDVHAKVDRLISVSEGHRIAELVEHRVLQKHADVTDVTVHIDPAGHAHDASRAAEAPTRDELEKFVESSVEAICPAAEIADIVLHFTGSEIEAELVLSDFPDDDAAKARLEEALTEDDAPFAAVRLLQKL</sequence>
<keyword evidence="3" id="KW-0813">Transport</keyword>
<gene>
    <name evidence="12" type="ORF">G3I74_13835</name>
</gene>
<evidence type="ECO:0000256" key="3">
    <source>
        <dbReference type="ARBA" id="ARBA00022448"/>
    </source>
</evidence>
<keyword evidence="4" id="KW-0410">Iron transport</keyword>
<protein>
    <submittedName>
        <fullName evidence="12">Cation transporter</fullName>
    </submittedName>
</protein>
<dbReference type="SUPFAM" id="SSF160240">
    <property type="entry name" value="Cation efflux protein cytoplasmic domain-like"/>
    <property type="match status" value="1"/>
</dbReference>
<feature type="transmembrane region" description="Helical" evidence="9">
    <location>
        <begin position="168"/>
        <end position="197"/>
    </location>
</feature>
<dbReference type="PANTHER" id="PTHR43840">
    <property type="entry name" value="MITOCHONDRIAL METAL TRANSPORTER 1-RELATED"/>
    <property type="match status" value="1"/>
</dbReference>
<dbReference type="Pfam" id="PF01545">
    <property type="entry name" value="Cation_efflux"/>
    <property type="match status" value="1"/>
</dbReference>
<dbReference type="InterPro" id="IPR036837">
    <property type="entry name" value="Cation_efflux_CTD_sf"/>
</dbReference>
<dbReference type="PANTHER" id="PTHR43840:SF15">
    <property type="entry name" value="MITOCHONDRIAL METAL TRANSPORTER 1-RELATED"/>
    <property type="match status" value="1"/>
</dbReference>
<dbReference type="InterPro" id="IPR050291">
    <property type="entry name" value="CDF_Transporter"/>
</dbReference>
<proteinExistence type="inferred from homology"/>
<dbReference type="AlphaFoldDB" id="A0A845VHZ8"/>
<dbReference type="Gene3D" id="1.20.1510.10">
    <property type="entry name" value="Cation efflux protein transmembrane domain"/>
    <property type="match status" value="1"/>
</dbReference>
<dbReference type="GO" id="GO:0006826">
    <property type="term" value="P:iron ion transport"/>
    <property type="evidence" value="ECO:0007669"/>
    <property type="project" value="UniProtKB-KW"/>
</dbReference>
<dbReference type="EMBL" id="JAAGSC010000044">
    <property type="protein sequence ID" value="NDY96809.1"/>
    <property type="molecule type" value="Genomic_DNA"/>
</dbReference>
<accession>A0A845VHZ8</accession>
<dbReference type="Gene3D" id="3.30.70.1350">
    <property type="entry name" value="Cation efflux protein, cytoplasmic domain"/>
    <property type="match status" value="1"/>
</dbReference>
<dbReference type="InterPro" id="IPR027470">
    <property type="entry name" value="Cation_efflux_CTD"/>
</dbReference>
<comment type="caution">
    <text evidence="12">The sequence shown here is derived from an EMBL/GenBank/DDBJ whole genome shotgun (WGS) entry which is preliminary data.</text>
</comment>
<evidence type="ECO:0000256" key="4">
    <source>
        <dbReference type="ARBA" id="ARBA00022496"/>
    </source>
</evidence>
<comment type="subcellular location">
    <subcellularLocation>
        <location evidence="1">Membrane</location>
        <topology evidence="1">Multi-pass membrane protein</topology>
    </subcellularLocation>
</comment>
<evidence type="ECO:0000256" key="6">
    <source>
        <dbReference type="ARBA" id="ARBA00022906"/>
    </source>
</evidence>
<keyword evidence="6" id="KW-0406">Ion transport</keyword>
<dbReference type="GO" id="GO:0016020">
    <property type="term" value="C:membrane"/>
    <property type="evidence" value="ECO:0007669"/>
    <property type="project" value="UniProtKB-SubCell"/>
</dbReference>
<keyword evidence="6" id="KW-0864">Zinc transport</keyword>
<evidence type="ECO:0000256" key="1">
    <source>
        <dbReference type="ARBA" id="ARBA00004141"/>
    </source>
</evidence>
<keyword evidence="13" id="KW-1185">Reference proteome</keyword>
<dbReference type="NCBIfam" id="TIGR01297">
    <property type="entry name" value="CDF"/>
    <property type="match status" value="1"/>
</dbReference>
<evidence type="ECO:0000313" key="12">
    <source>
        <dbReference type="EMBL" id="NDY96809.1"/>
    </source>
</evidence>
<dbReference type="InterPro" id="IPR058533">
    <property type="entry name" value="Cation_efflux_TM"/>
</dbReference>
<dbReference type="Pfam" id="PF16916">
    <property type="entry name" value="ZT_dimer"/>
    <property type="match status" value="1"/>
</dbReference>
<keyword evidence="5 9" id="KW-0812">Transmembrane</keyword>
<keyword evidence="8 9" id="KW-0472">Membrane</keyword>
<dbReference type="FunFam" id="1.20.1510.10:FF:000006">
    <property type="entry name" value="Divalent cation efflux transporter"/>
    <property type="match status" value="1"/>
</dbReference>
<organism evidence="12 13">
    <name type="scientific">Wenzhouxiangella limi</name>
    <dbReference type="NCBI Taxonomy" id="2707351"/>
    <lineage>
        <taxon>Bacteria</taxon>
        <taxon>Pseudomonadati</taxon>
        <taxon>Pseudomonadota</taxon>
        <taxon>Gammaproteobacteria</taxon>
        <taxon>Chromatiales</taxon>
        <taxon>Wenzhouxiangellaceae</taxon>
        <taxon>Wenzhouxiangella</taxon>
    </lineage>
</organism>
<dbReference type="InterPro" id="IPR002524">
    <property type="entry name" value="Cation_efflux"/>
</dbReference>
<evidence type="ECO:0000256" key="2">
    <source>
        <dbReference type="ARBA" id="ARBA00010212"/>
    </source>
</evidence>
<reference evidence="12 13" key="1">
    <citation type="submission" date="2020-02" db="EMBL/GenBank/DDBJ databases">
        <authorList>
            <person name="Zhang X.-Y."/>
        </authorList>
    </citation>
    <scope>NUCLEOTIDE SEQUENCE [LARGE SCALE GENOMIC DNA]</scope>
    <source>
        <strain evidence="12 13">C33</strain>
    </source>
</reference>
<keyword evidence="6" id="KW-0862">Zinc</keyword>
<evidence type="ECO:0000256" key="9">
    <source>
        <dbReference type="SAM" id="Phobius"/>
    </source>
</evidence>
<keyword evidence="4" id="KW-0408">Iron</keyword>
<evidence type="ECO:0000256" key="8">
    <source>
        <dbReference type="ARBA" id="ARBA00023136"/>
    </source>
</evidence>
<evidence type="ECO:0000313" key="13">
    <source>
        <dbReference type="Proteomes" id="UP000484885"/>
    </source>
</evidence>
<dbReference type="GO" id="GO:0008324">
    <property type="term" value="F:monoatomic cation transmembrane transporter activity"/>
    <property type="evidence" value="ECO:0007669"/>
    <property type="project" value="InterPro"/>
</dbReference>
<feature type="domain" description="Cation efflux protein transmembrane" evidence="10">
    <location>
        <begin position="19"/>
        <end position="212"/>
    </location>
</feature>
<evidence type="ECO:0000259" key="11">
    <source>
        <dbReference type="Pfam" id="PF16916"/>
    </source>
</evidence>
<dbReference type="InterPro" id="IPR027469">
    <property type="entry name" value="Cation_efflux_TMD_sf"/>
</dbReference>
<evidence type="ECO:0000256" key="7">
    <source>
        <dbReference type="ARBA" id="ARBA00022989"/>
    </source>
</evidence>
<comment type="similarity">
    <text evidence="2">Belongs to the cation diffusion facilitator (CDF) transporter (TC 2.A.4) family. FieF subfamily.</text>
</comment>
<dbReference type="RefSeq" id="WP_164212203.1">
    <property type="nucleotide sequence ID" value="NZ_JAAGSC010000044.1"/>
</dbReference>
<keyword evidence="7 9" id="KW-1133">Transmembrane helix</keyword>
<feature type="domain" description="Cation efflux protein cytoplasmic" evidence="11">
    <location>
        <begin position="218"/>
        <end position="293"/>
    </location>
</feature>
<feature type="transmembrane region" description="Helical" evidence="9">
    <location>
        <begin position="119"/>
        <end position="142"/>
    </location>
</feature>
<evidence type="ECO:0000259" key="10">
    <source>
        <dbReference type="Pfam" id="PF01545"/>
    </source>
</evidence>